<dbReference type="EMBL" id="VYTZ01000011">
    <property type="protein sequence ID" value="KAA9375405.1"/>
    <property type="molecule type" value="Genomic_DNA"/>
</dbReference>
<evidence type="ECO:0000313" key="2">
    <source>
        <dbReference type="Proteomes" id="UP000327011"/>
    </source>
</evidence>
<dbReference type="InterPro" id="IPR019587">
    <property type="entry name" value="Polyketide_cyclase/dehydratase"/>
</dbReference>
<dbReference type="Gene3D" id="3.30.530.20">
    <property type="match status" value="1"/>
</dbReference>
<dbReference type="CDD" id="cd07812">
    <property type="entry name" value="SRPBCC"/>
    <property type="match status" value="1"/>
</dbReference>
<evidence type="ECO:0000313" key="1">
    <source>
        <dbReference type="EMBL" id="KAA9375405.1"/>
    </source>
</evidence>
<reference evidence="1 2" key="1">
    <citation type="submission" date="2019-09" db="EMBL/GenBank/DDBJ databases">
        <title>Screening of Novel Bioactive Compounds from Soil-Associated.</title>
        <authorList>
            <person name="Gong X."/>
        </authorList>
    </citation>
    <scope>NUCLEOTIDE SEQUENCE [LARGE SCALE GENOMIC DNA]</scope>
    <source>
        <strain evidence="1 2">Gxj-6</strain>
    </source>
</reference>
<dbReference type="Proteomes" id="UP000327011">
    <property type="component" value="Unassembled WGS sequence"/>
</dbReference>
<dbReference type="Pfam" id="PF10604">
    <property type="entry name" value="Polyketide_cyc2"/>
    <property type="match status" value="1"/>
</dbReference>
<comment type="caution">
    <text evidence="1">The sequence shown here is derived from an EMBL/GenBank/DDBJ whole genome shotgun (WGS) entry which is preliminary data.</text>
</comment>
<protein>
    <submittedName>
        <fullName evidence="1">SRPBCC family protein</fullName>
    </submittedName>
</protein>
<accession>A0A5J5JYB5</accession>
<proteinExistence type="predicted"/>
<sequence>MLSLTESATITGDIASVWETVSDPASWASWDPHVDVSRFEGDFVPGAEGWTKPRGAPGGPFKVVAVIPGKEYSTESPMPGGAMAITNTYEQIGAGQVRVTRRVQLTGWFTPVFKLFWAKGMARDMHHTFAALEQEAQRRAASV</sequence>
<dbReference type="SUPFAM" id="SSF55961">
    <property type="entry name" value="Bet v1-like"/>
    <property type="match status" value="1"/>
</dbReference>
<keyword evidence="2" id="KW-1185">Reference proteome</keyword>
<organism evidence="1 2">
    <name type="scientific">Microbispora cellulosiformans</name>
    <dbReference type="NCBI Taxonomy" id="2614688"/>
    <lineage>
        <taxon>Bacteria</taxon>
        <taxon>Bacillati</taxon>
        <taxon>Actinomycetota</taxon>
        <taxon>Actinomycetes</taxon>
        <taxon>Streptosporangiales</taxon>
        <taxon>Streptosporangiaceae</taxon>
        <taxon>Microbispora</taxon>
    </lineage>
</organism>
<gene>
    <name evidence="1" type="ORF">F5972_26950</name>
</gene>
<dbReference type="AlphaFoldDB" id="A0A5J5JYB5"/>
<name>A0A5J5JYB5_9ACTN</name>
<dbReference type="InterPro" id="IPR023393">
    <property type="entry name" value="START-like_dom_sf"/>
</dbReference>
<dbReference type="RefSeq" id="WP_117408109.1">
    <property type="nucleotide sequence ID" value="NZ_VYTZ01000011.1"/>
</dbReference>